<dbReference type="Proteomes" id="UP000626109">
    <property type="component" value="Unassembled WGS sequence"/>
</dbReference>
<dbReference type="InterPro" id="IPR019537">
    <property type="entry name" value="TMEM65"/>
</dbReference>
<dbReference type="PANTHER" id="PTHR21706:SF15">
    <property type="entry name" value="TRANSMEMBRANE PROTEIN 65"/>
    <property type="match status" value="1"/>
</dbReference>
<comment type="subcellular location">
    <subcellularLocation>
        <location evidence="1">Membrane</location>
        <topology evidence="1">Multi-pass membrane protein</topology>
    </subcellularLocation>
</comment>
<evidence type="ECO:0000256" key="2">
    <source>
        <dbReference type="ARBA" id="ARBA00022692"/>
    </source>
</evidence>
<dbReference type="Proteomes" id="UP000654075">
    <property type="component" value="Unassembled WGS sequence"/>
</dbReference>
<sequence>MAATAAFHARRLAGFIQRVPTSSSAASARCSHTSVGSAAFGAARSSRCRSSRLLASEPLGVREFVFCKGGAGRRPFCVAVQAPAQDGFPEGSCDTALLRAAAQHILADPALAERLAATSAAAELLKHCGPVLSQPVPEQAEEVVPAPTAEQMKLYFLTNFIPFVGFGFCDNAIMILAGDYIDAKLGLAFGITTMAAAGLGNTLSDVVGLWISGFIEAISAACGLRPHGITLKQMDLLNIRILKNTSMIVGIVLGCMLGMFPLVYPQEWRIWPSRRNLEVNAAKQHDFMHTLSP</sequence>
<dbReference type="EMBL" id="CAJNNV010000039">
    <property type="protein sequence ID" value="CAE8581166.1"/>
    <property type="molecule type" value="Genomic_DNA"/>
</dbReference>
<feature type="transmembrane region" description="Helical" evidence="5">
    <location>
        <begin position="154"/>
        <end position="176"/>
    </location>
</feature>
<evidence type="ECO:0000313" key="8">
    <source>
        <dbReference type="Proteomes" id="UP000654075"/>
    </source>
</evidence>
<keyword evidence="3 5" id="KW-1133">Transmembrane helix</keyword>
<dbReference type="GO" id="GO:0005739">
    <property type="term" value="C:mitochondrion"/>
    <property type="evidence" value="ECO:0007669"/>
    <property type="project" value="TreeGrafter"/>
</dbReference>
<evidence type="ECO:0000256" key="4">
    <source>
        <dbReference type="ARBA" id="ARBA00023136"/>
    </source>
</evidence>
<evidence type="ECO:0000256" key="3">
    <source>
        <dbReference type="ARBA" id="ARBA00022989"/>
    </source>
</evidence>
<feature type="transmembrane region" description="Helical" evidence="5">
    <location>
        <begin position="245"/>
        <end position="264"/>
    </location>
</feature>
<keyword evidence="2 5" id="KW-0812">Transmembrane</keyword>
<accession>A0A813D4X1</accession>
<keyword evidence="8" id="KW-1185">Reference proteome</keyword>
<feature type="transmembrane region" description="Helical" evidence="5">
    <location>
        <begin position="206"/>
        <end position="224"/>
    </location>
</feature>
<dbReference type="GO" id="GO:0016020">
    <property type="term" value="C:membrane"/>
    <property type="evidence" value="ECO:0007669"/>
    <property type="project" value="UniProtKB-SubCell"/>
</dbReference>
<evidence type="ECO:0000313" key="6">
    <source>
        <dbReference type="EMBL" id="CAE8581166.1"/>
    </source>
</evidence>
<dbReference type="AlphaFoldDB" id="A0A813D4X1"/>
<evidence type="ECO:0008006" key="9">
    <source>
        <dbReference type="Google" id="ProtNLM"/>
    </source>
</evidence>
<reference evidence="6" key="1">
    <citation type="submission" date="2021-02" db="EMBL/GenBank/DDBJ databases">
        <authorList>
            <person name="Dougan E. K."/>
            <person name="Rhodes N."/>
            <person name="Thang M."/>
            <person name="Chan C."/>
        </authorList>
    </citation>
    <scope>NUCLEOTIDE SEQUENCE</scope>
</reference>
<evidence type="ECO:0000256" key="5">
    <source>
        <dbReference type="SAM" id="Phobius"/>
    </source>
</evidence>
<name>A0A813D4X1_POLGL</name>
<organism evidence="6 8">
    <name type="scientific">Polarella glacialis</name>
    <name type="common">Dinoflagellate</name>
    <dbReference type="NCBI Taxonomy" id="89957"/>
    <lineage>
        <taxon>Eukaryota</taxon>
        <taxon>Sar</taxon>
        <taxon>Alveolata</taxon>
        <taxon>Dinophyceae</taxon>
        <taxon>Suessiales</taxon>
        <taxon>Suessiaceae</taxon>
        <taxon>Polarella</taxon>
    </lineage>
</organism>
<protein>
    <recommendedName>
        <fullName evidence="9">Transmembrane protein 65</fullName>
    </recommendedName>
</protein>
<dbReference type="Pfam" id="PF10507">
    <property type="entry name" value="TMEM65"/>
    <property type="match status" value="1"/>
</dbReference>
<dbReference type="PANTHER" id="PTHR21706">
    <property type="entry name" value="TRANSMEMBRANE PROTEIN 65"/>
    <property type="match status" value="1"/>
</dbReference>
<dbReference type="OrthoDB" id="430821at2759"/>
<gene>
    <name evidence="6" type="ORF">PGLA1383_LOCUS195</name>
    <name evidence="7" type="ORF">PGLA2088_LOCUS28797</name>
</gene>
<comment type="caution">
    <text evidence="6">The sequence shown here is derived from an EMBL/GenBank/DDBJ whole genome shotgun (WGS) entry which is preliminary data.</text>
</comment>
<proteinExistence type="predicted"/>
<dbReference type="EMBL" id="CAJNNW010028027">
    <property type="protein sequence ID" value="CAE8694319.1"/>
    <property type="molecule type" value="Genomic_DNA"/>
</dbReference>
<dbReference type="OMA" id="GFCDNAI"/>
<keyword evidence="4 5" id="KW-0472">Membrane</keyword>
<evidence type="ECO:0000313" key="7">
    <source>
        <dbReference type="EMBL" id="CAE8694319.1"/>
    </source>
</evidence>
<evidence type="ECO:0000256" key="1">
    <source>
        <dbReference type="ARBA" id="ARBA00004141"/>
    </source>
</evidence>